<evidence type="ECO:0000313" key="3">
    <source>
        <dbReference type="Proteomes" id="UP000027442"/>
    </source>
</evidence>
<protein>
    <submittedName>
        <fullName evidence="2">Uncharacterized protein</fullName>
    </submittedName>
</protein>
<comment type="caution">
    <text evidence="2">The sequence shown here is derived from an EMBL/GenBank/DDBJ whole genome shotgun (WGS) entry which is preliminary data.</text>
</comment>
<evidence type="ECO:0000313" key="2">
    <source>
        <dbReference type="EMBL" id="KDR52792.1"/>
    </source>
</evidence>
<sequence length="39" mass="4182">MPTGQTMSCRIPPFPFANTPSQGLFTPPHFKGGLGKTPH</sequence>
<feature type="region of interest" description="Disordered" evidence="1">
    <location>
        <begin position="17"/>
        <end position="39"/>
    </location>
</feature>
<proteinExistence type="predicted"/>
<evidence type="ECO:0000256" key="1">
    <source>
        <dbReference type="SAM" id="MobiDB-lite"/>
    </source>
</evidence>
<dbReference type="EMBL" id="JNGW01000044">
    <property type="protein sequence ID" value="KDR52792.1"/>
    <property type="molecule type" value="Genomic_DNA"/>
</dbReference>
<dbReference type="Proteomes" id="UP000027442">
    <property type="component" value="Unassembled WGS sequence"/>
</dbReference>
<dbReference type="PATRIC" id="fig|1122985.7.peg.1138"/>
<dbReference type="AlphaFoldDB" id="A0A069QJE6"/>
<organism evidence="2 3">
    <name type="scientific">Hoylesella loescheii DSM 19665 = JCM 12249 = ATCC 15930</name>
    <dbReference type="NCBI Taxonomy" id="1122985"/>
    <lineage>
        <taxon>Bacteria</taxon>
        <taxon>Pseudomonadati</taxon>
        <taxon>Bacteroidota</taxon>
        <taxon>Bacteroidia</taxon>
        <taxon>Bacteroidales</taxon>
        <taxon>Prevotellaceae</taxon>
        <taxon>Hoylesella</taxon>
    </lineage>
</organism>
<name>A0A069QJE6_HOYLO</name>
<gene>
    <name evidence="2" type="ORF">HMPREF1991_01096</name>
</gene>
<dbReference type="HOGENOM" id="CLU_3314631_0_0_10"/>
<keyword evidence="3" id="KW-1185">Reference proteome</keyword>
<accession>A0A069QJE6</accession>
<reference evidence="2 3" key="1">
    <citation type="submission" date="2013-08" db="EMBL/GenBank/DDBJ databases">
        <authorList>
            <person name="Weinstock G."/>
            <person name="Sodergren E."/>
            <person name="Wylie T."/>
            <person name="Fulton L."/>
            <person name="Fulton R."/>
            <person name="Fronick C."/>
            <person name="O'Laughlin M."/>
            <person name="Godfrey J."/>
            <person name="Miner T."/>
            <person name="Herter B."/>
            <person name="Appelbaum E."/>
            <person name="Cordes M."/>
            <person name="Lek S."/>
            <person name="Wollam A."/>
            <person name="Pepin K.H."/>
            <person name="Palsikar V.B."/>
            <person name="Mitreva M."/>
            <person name="Wilson R.K."/>
        </authorList>
    </citation>
    <scope>NUCLEOTIDE SEQUENCE [LARGE SCALE GENOMIC DNA]</scope>
    <source>
        <strain evidence="2 3">ATCC 15930</strain>
    </source>
</reference>